<evidence type="ECO:0008006" key="4">
    <source>
        <dbReference type="Google" id="ProtNLM"/>
    </source>
</evidence>
<keyword evidence="3" id="KW-1185">Reference proteome</keyword>
<comment type="caution">
    <text evidence="2">The sequence shown here is derived from an EMBL/GenBank/DDBJ whole genome shotgun (WGS) entry which is preliminary data.</text>
</comment>
<evidence type="ECO:0000313" key="2">
    <source>
        <dbReference type="EMBL" id="MCW1932618.1"/>
    </source>
</evidence>
<dbReference type="EMBL" id="JAPDFL010000001">
    <property type="protein sequence ID" value="MCW1932618.1"/>
    <property type="molecule type" value="Genomic_DNA"/>
</dbReference>
<proteinExistence type="predicted"/>
<feature type="region of interest" description="Disordered" evidence="1">
    <location>
        <begin position="84"/>
        <end position="103"/>
    </location>
</feature>
<dbReference type="RefSeq" id="WP_264505604.1">
    <property type="nucleotide sequence ID" value="NZ_JAPDFL010000001.1"/>
</dbReference>
<feature type="region of interest" description="Disordered" evidence="1">
    <location>
        <begin position="140"/>
        <end position="162"/>
    </location>
</feature>
<evidence type="ECO:0000313" key="3">
    <source>
        <dbReference type="Proteomes" id="UP001208938"/>
    </source>
</evidence>
<accession>A0ABT3GYJ6</accession>
<evidence type="ECO:0000256" key="1">
    <source>
        <dbReference type="SAM" id="MobiDB-lite"/>
    </source>
</evidence>
<organism evidence="2 3">
    <name type="scientific">Pararhodobacter zhoushanensis</name>
    <dbReference type="NCBI Taxonomy" id="2479545"/>
    <lineage>
        <taxon>Bacteria</taxon>
        <taxon>Pseudomonadati</taxon>
        <taxon>Pseudomonadota</taxon>
        <taxon>Alphaproteobacteria</taxon>
        <taxon>Rhodobacterales</taxon>
        <taxon>Paracoccaceae</taxon>
        <taxon>Pararhodobacter</taxon>
    </lineage>
</organism>
<dbReference type="Proteomes" id="UP001208938">
    <property type="component" value="Unassembled WGS sequence"/>
</dbReference>
<feature type="region of interest" description="Disordered" evidence="1">
    <location>
        <begin position="51"/>
        <end position="78"/>
    </location>
</feature>
<feature type="compositionally biased region" description="Basic and acidic residues" evidence="1">
    <location>
        <begin position="52"/>
        <end position="78"/>
    </location>
</feature>
<reference evidence="2 3" key="1">
    <citation type="submission" date="2022-10" db="EMBL/GenBank/DDBJ databases">
        <title>Pararhodobacter sp. nov., isolated from marine algae.</title>
        <authorList>
            <person name="Choi B.J."/>
            <person name="Kim J.M."/>
            <person name="Lee J.K."/>
            <person name="Choi D.G."/>
            <person name="Jeon C.O."/>
        </authorList>
    </citation>
    <scope>NUCLEOTIDE SEQUENCE [LARGE SCALE GENOMIC DNA]</scope>
    <source>
        <strain evidence="2 3">ZQ420</strain>
    </source>
</reference>
<protein>
    <recommendedName>
        <fullName evidence="4">Mu-like prophage I protein</fullName>
    </recommendedName>
</protein>
<name>A0ABT3GYJ6_9RHOB</name>
<sequence length="162" mass="17118">MDVKMHSIMAGPDGCADAGQVVSLSPAAAESLIKGGFASMAKLPARETAMIDPRDIQQREREAAAQQAKDELARKSADAVRAALDRLDPGDDEDWTAGGKPAMHRVKELTGSATLTRAELDGLFPDFVRPDDTDIKIKVDPAAVLPTDTAAPAKSGPRTNRA</sequence>
<gene>
    <name evidence="2" type="ORF">OKW52_10210</name>
</gene>